<protein>
    <recommendedName>
        <fullName evidence="6">Zn(2)-C6 fungal-type domain-containing protein</fullName>
    </recommendedName>
</protein>
<keyword evidence="5" id="KW-0539">Nucleus</keyword>
<dbReference type="HOGENOM" id="CLU_044489_0_0_1"/>
<feature type="domain" description="Zn(2)-C6 fungal-type" evidence="6">
    <location>
        <begin position="10"/>
        <end position="31"/>
    </location>
</feature>
<evidence type="ECO:0000313" key="8">
    <source>
        <dbReference type="Proteomes" id="UP000001294"/>
    </source>
</evidence>
<evidence type="ECO:0000256" key="2">
    <source>
        <dbReference type="ARBA" id="ARBA00023015"/>
    </source>
</evidence>
<dbReference type="Pfam" id="PF00172">
    <property type="entry name" value="Zn_clus"/>
    <property type="match status" value="1"/>
</dbReference>
<dbReference type="CDD" id="cd00067">
    <property type="entry name" value="GAL4"/>
    <property type="match status" value="1"/>
</dbReference>
<keyword evidence="4" id="KW-0804">Transcription</keyword>
<evidence type="ECO:0000256" key="3">
    <source>
        <dbReference type="ARBA" id="ARBA00023125"/>
    </source>
</evidence>
<dbReference type="Pfam" id="PF11951">
    <property type="entry name" value="Fungal_trans_2"/>
    <property type="match status" value="1"/>
</dbReference>
<dbReference type="PANTHER" id="PTHR37534:SF46">
    <property type="entry name" value="ZN(II)2CYS6 TRANSCRIPTION FACTOR (EUROFUNG)"/>
    <property type="match status" value="1"/>
</dbReference>
<dbReference type="InterPro" id="IPR001138">
    <property type="entry name" value="Zn2Cys6_DnaBD"/>
</dbReference>
<dbReference type="EMBL" id="DS995901">
    <property type="protein sequence ID" value="EEA23730.1"/>
    <property type="molecule type" value="Genomic_DNA"/>
</dbReference>
<name>B6QD80_TALMQ</name>
<dbReference type="GO" id="GO:0005634">
    <property type="term" value="C:nucleus"/>
    <property type="evidence" value="ECO:0007669"/>
    <property type="project" value="UniProtKB-SubCell"/>
</dbReference>
<keyword evidence="2" id="KW-0805">Transcription regulation</keyword>
<evidence type="ECO:0000313" key="7">
    <source>
        <dbReference type="EMBL" id="EEA23730.1"/>
    </source>
</evidence>
<gene>
    <name evidence="7" type="ORF">PMAA_077610</name>
</gene>
<evidence type="ECO:0000256" key="1">
    <source>
        <dbReference type="ARBA" id="ARBA00004123"/>
    </source>
</evidence>
<dbReference type="InterPro" id="IPR021858">
    <property type="entry name" value="Fun_TF"/>
</dbReference>
<sequence length="469" mass="53364">MASQPQFGIACKTCRRRGRKCDQTLPKCMRCGVECEGYPLRWVGLAARGRMAVRTYQSVADDSALRKQQASVSLVSKNGDSNVGVDQQLSDVRNLHLFPSLRRPTWTMPATLRLLDGLQVFIKYYERDISTAFYLGHGPAETPYTHHILPMAKNVPCIRYAVAATASCHMGNRLQNKRFKIQSLQLRLEATQALRQQLINDAEQTDISLIACMILLAQLDLCSGDCLEFGTHLKAASDIVKRHGSDGTDRGFFQQRLAWLDIMGATTSSRMPHLKPEHVQASLNKFKTPSGRKWGFDVFDCPIDLFEYIADITVLHKLYTSSRIPSDNALRKAIALGNATRTWNGSGMLSDQRQDMVEIWRHGILLYLVRLFQLSDEILNTSDLLDNVFSRARKLSSEMERKFSTSWPLFQAGLCLRRESHERKQWLRNEFASQFRTLGCWNPKLAIDVLAKFWQTGNKLNLELQTLLF</sequence>
<accession>B6QD80</accession>
<reference evidence="8" key="1">
    <citation type="journal article" date="2015" name="Genome Announc.">
        <title>Genome sequence of the AIDS-associated pathogen Penicillium marneffei (ATCC18224) and its near taxonomic relative Talaromyces stipitatus (ATCC10500).</title>
        <authorList>
            <person name="Nierman W.C."/>
            <person name="Fedorova-Abrams N.D."/>
            <person name="Andrianopoulos A."/>
        </authorList>
    </citation>
    <scope>NUCLEOTIDE SEQUENCE [LARGE SCALE GENOMIC DNA]</scope>
    <source>
        <strain evidence="8">ATCC 18224 / CBS 334.59 / QM 7333</strain>
    </source>
</reference>
<dbReference type="GO" id="GO:0000981">
    <property type="term" value="F:DNA-binding transcription factor activity, RNA polymerase II-specific"/>
    <property type="evidence" value="ECO:0007669"/>
    <property type="project" value="InterPro"/>
</dbReference>
<dbReference type="Proteomes" id="UP000001294">
    <property type="component" value="Unassembled WGS sequence"/>
</dbReference>
<evidence type="ECO:0000259" key="6">
    <source>
        <dbReference type="PROSITE" id="PS50048"/>
    </source>
</evidence>
<evidence type="ECO:0000256" key="5">
    <source>
        <dbReference type="ARBA" id="ARBA00023242"/>
    </source>
</evidence>
<organism evidence="7 8">
    <name type="scientific">Talaromyces marneffei (strain ATCC 18224 / CBS 334.59 / QM 7333)</name>
    <name type="common">Penicillium marneffei</name>
    <dbReference type="NCBI Taxonomy" id="441960"/>
    <lineage>
        <taxon>Eukaryota</taxon>
        <taxon>Fungi</taxon>
        <taxon>Dikarya</taxon>
        <taxon>Ascomycota</taxon>
        <taxon>Pezizomycotina</taxon>
        <taxon>Eurotiomycetes</taxon>
        <taxon>Eurotiomycetidae</taxon>
        <taxon>Eurotiales</taxon>
        <taxon>Trichocomaceae</taxon>
        <taxon>Talaromyces</taxon>
        <taxon>Talaromyces sect. Talaromyces</taxon>
    </lineage>
</organism>
<dbReference type="GO" id="GO:0003677">
    <property type="term" value="F:DNA binding"/>
    <property type="evidence" value="ECO:0007669"/>
    <property type="project" value="UniProtKB-KW"/>
</dbReference>
<dbReference type="SUPFAM" id="SSF57701">
    <property type="entry name" value="Zn2/Cys6 DNA-binding domain"/>
    <property type="match status" value="1"/>
</dbReference>
<evidence type="ECO:0000256" key="4">
    <source>
        <dbReference type="ARBA" id="ARBA00023163"/>
    </source>
</evidence>
<dbReference type="PhylomeDB" id="B6QD80"/>
<dbReference type="VEuPathDB" id="FungiDB:PMAA_077610"/>
<keyword evidence="8" id="KW-1185">Reference proteome</keyword>
<dbReference type="AlphaFoldDB" id="B6QD80"/>
<comment type="subcellular location">
    <subcellularLocation>
        <location evidence="1">Nucleus</location>
    </subcellularLocation>
</comment>
<dbReference type="PANTHER" id="PTHR37534">
    <property type="entry name" value="TRANSCRIPTIONAL ACTIVATOR PROTEIN UGA3"/>
    <property type="match status" value="1"/>
</dbReference>
<proteinExistence type="predicted"/>
<dbReference type="GO" id="GO:0008270">
    <property type="term" value="F:zinc ion binding"/>
    <property type="evidence" value="ECO:0007669"/>
    <property type="project" value="InterPro"/>
</dbReference>
<dbReference type="OrthoDB" id="4333879at2759"/>
<keyword evidence="3" id="KW-0238">DNA-binding</keyword>
<dbReference type="InterPro" id="IPR036864">
    <property type="entry name" value="Zn2-C6_fun-type_DNA-bd_sf"/>
</dbReference>
<dbReference type="PROSITE" id="PS50048">
    <property type="entry name" value="ZN2_CY6_FUNGAL_2"/>
    <property type="match status" value="1"/>
</dbReference>